<evidence type="ECO:0000313" key="1">
    <source>
        <dbReference type="EMBL" id="OCL01637.1"/>
    </source>
</evidence>
<organism evidence="1 2">
    <name type="scientific">Glonium stellatum</name>
    <dbReference type="NCBI Taxonomy" id="574774"/>
    <lineage>
        <taxon>Eukaryota</taxon>
        <taxon>Fungi</taxon>
        <taxon>Dikarya</taxon>
        <taxon>Ascomycota</taxon>
        <taxon>Pezizomycotina</taxon>
        <taxon>Dothideomycetes</taxon>
        <taxon>Pleosporomycetidae</taxon>
        <taxon>Gloniales</taxon>
        <taxon>Gloniaceae</taxon>
        <taxon>Glonium</taxon>
    </lineage>
</organism>
<proteinExistence type="predicted"/>
<name>A0A8E2JLM2_9PEZI</name>
<gene>
    <name evidence="1" type="ORF">AOQ84DRAFT_369945</name>
</gene>
<keyword evidence="2" id="KW-1185">Reference proteome</keyword>
<evidence type="ECO:0000313" key="2">
    <source>
        <dbReference type="Proteomes" id="UP000250140"/>
    </source>
</evidence>
<dbReference type="EMBL" id="KV751097">
    <property type="protein sequence ID" value="OCL01637.1"/>
    <property type="molecule type" value="Genomic_DNA"/>
</dbReference>
<dbReference type="AlphaFoldDB" id="A0A8E2JLM2"/>
<protein>
    <submittedName>
        <fullName evidence="1">Uncharacterized protein</fullName>
    </submittedName>
</protein>
<dbReference type="Proteomes" id="UP000250140">
    <property type="component" value="Unassembled WGS sequence"/>
</dbReference>
<sequence>HPVAACTLKDHGGWMNPRRAIKPTSRLQSSYYEIHWNREPPPERFAKKARILNKAITLTQDELDRKFLGMAAEDVVTHCVGAYRTKTSTGVIKDNGTVNVGPRSTLQDAAVVAIDLALARSPGAREHVFILNDTKTAGFLNRGTPVTAVWRTLKINDPIREGKVKIYAVKEPGPEFKGLFDRL</sequence>
<accession>A0A8E2JLM2</accession>
<reference evidence="1 2" key="1">
    <citation type="journal article" date="2016" name="Nat. Commun.">
        <title>Ectomycorrhizal ecology is imprinted in the genome of the dominant symbiotic fungus Cenococcum geophilum.</title>
        <authorList>
            <consortium name="DOE Joint Genome Institute"/>
            <person name="Peter M."/>
            <person name="Kohler A."/>
            <person name="Ohm R.A."/>
            <person name="Kuo A."/>
            <person name="Krutzmann J."/>
            <person name="Morin E."/>
            <person name="Arend M."/>
            <person name="Barry K.W."/>
            <person name="Binder M."/>
            <person name="Choi C."/>
            <person name="Clum A."/>
            <person name="Copeland A."/>
            <person name="Grisel N."/>
            <person name="Haridas S."/>
            <person name="Kipfer T."/>
            <person name="LaButti K."/>
            <person name="Lindquist E."/>
            <person name="Lipzen A."/>
            <person name="Maire R."/>
            <person name="Meier B."/>
            <person name="Mihaltcheva S."/>
            <person name="Molinier V."/>
            <person name="Murat C."/>
            <person name="Poggeler S."/>
            <person name="Quandt C.A."/>
            <person name="Sperisen C."/>
            <person name="Tritt A."/>
            <person name="Tisserant E."/>
            <person name="Crous P.W."/>
            <person name="Henrissat B."/>
            <person name="Nehls U."/>
            <person name="Egli S."/>
            <person name="Spatafora J.W."/>
            <person name="Grigoriev I.V."/>
            <person name="Martin F.M."/>
        </authorList>
    </citation>
    <scope>NUCLEOTIDE SEQUENCE [LARGE SCALE GENOMIC DNA]</scope>
    <source>
        <strain evidence="1 2">CBS 207.34</strain>
    </source>
</reference>
<feature type="non-terminal residue" evidence="1">
    <location>
        <position position="1"/>
    </location>
</feature>